<accession>A0A4C1W397</accession>
<dbReference type="Proteomes" id="UP000299102">
    <property type="component" value="Unassembled WGS sequence"/>
</dbReference>
<sequence length="119" mass="13550">MEIYESILKYCNESFVMEPRCGQPGYKHGNESARPVKYHTLIEYKRDVTASVVVSRPVSESVRGSLPLHLSTPTYQLLYPPLSSSSPSDYYVYYHILFLTMGLDRFSVSSEVAGVYGRR</sequence>
<evidence type="ECO:0000313" key="1">
    <source>
        <dbReference type="EMBL" id="GBP44969.1"/>
    </source>
</evidence>
<comment type="caution">
    <text evidence="1">The sequence shown here is derived from an EMBL/GenBank/DDBJ whole genome shotgun (WGS) entry which is preliminary data.</text>
</comment>
<keyword evidence="2" id="KW-1185">Reference proteome</keyword>
<name>A0A4C1W397_EUMVA</name>
<proteinExistence type="predicted"/>
<dbReference type="AlphaFoldDB" id="A0A4C1W397"/>
<reference evidence="1 2" key="1">
    <citation type="journal article" date="2019" name="Commun. Biol.">
        <title>The bagworm genome reveals a unique fibroin gene that provides high tensile strength.</title>
        <authorList>
            <person name="Kono N."/>
            <person name="Nakamura H."/>
            <person name="Ohtoshi R."/>
            <person name="Tomita M."/>
            <person name="Numata K."/>
            <person name="Arakawa K."/>
        </authorList>
    </citation>
    <scope>NUCLEOTIDE SEQUENCE [LARGE SCALE GENOMIC DNA]</scope>
</reference>
<protein>
    <submittedName>
        <fullName evidence="1">Uncharacterized protein</fullName>
    </submittedName>
</protein>
<dbReference type="EMBL" id="BGZK01000462">
    <property type="protein sequence ID" value="GBP44969.1"/>
    <property type="molecule type" value="Genomic_DNA"/>
</dbReference>
<organism evidence="1 2">
    <name type="scientific">Eumeta variegata</name>
    <name type="common">Bagworm moth</name>
    <name type="synonym">Eumeta japonica</name>
    <dbReference type="NCBI Taxonomy" id="151549"/>
    <lineage>
        <taxon>Eukaryota</taxon>
        <taxon>Metazoa</taxon>
        <taxon>Ecdysozoa</taxon>
        <taxon>Arthropoda</taxon>
        <taxon>Hexapoda</taxon>
        <taxon>Insecta</taxon>
        <taxon>Pterygota</taxon>
        <taxon>Neoptera</taxon>
        <taxon>Endopterygota</taxon>
        <taxon>Lepidoptera</taxon>
        <taxon>Glossata</taxon>
        <taxon>Ditrysia</taxon>
        <taxon>Tineoidea</taxon>
        <taxon>Psychidae</taxon>
        <taxon>Oiketicinae</taxon>
        <taxon>Eumeta</taxon>
    </lineage>
</organism>
<evidence type="ECO:0000313" key="2">
    <source>
        <dbReference type="Proteomes" id="UP000299102"/>
    </source>
</evidence>
<gene>
    <name evidence="1" type="ORF">EVAR_33396_1</name>
</gene>